<organism evidence="1">
    <name type="scientific">viral metagenome</name>
    <dbReference type="NCBI Taxonomy" id="1070528"/>
    <lineage>
        <taxon>unclassified sequences</taxon>
        <taxon>metagenomes</taxon>
        <taxon>organismal metagenomes</taxon>
    </lineage>
</organism>
<sequence>MVMYSIVGAPFYDERNQCYKKIIRINKMPTGNLTQIVKRIRSPRLSHFDTYGGSGGSGGNGGNGGNGDCCGSGSNGFNPPCIFAIFNPNHKNKLLTVDELPDLMTFLVNNGYTVDTSITKMLMKSNVKPSNDLICYVSYP</sequence>
<reference evidence="1" key="1">
    <citation type="journal article" date="2020" name="Nature">
        <title>Giant virus diversity and host interactions through global metagenomics.</title>
        <authorList>
            <person name="Schulz F."/>
            <person name="Roux S."/>
            <person name="Paez-Espino D."/>
            <person name="Jungbluth S."/>
            <person name="Walsh D.A."/>
            <person name="Denef V.J."/>
            <person name="McMahon K.D."/>
            <person name="Konstantinidis K.T."/>
            <person name="Eloe-Fadrosh E.A."/>
            <person name="Kyrpides N.C."/>
            <person name="Woyke T."/>
        </authorList>
    </citation>
    <scope>NUCLEOTIDE SEQUENCE</scope>
    <source>
        <strain evidence="1">GVMAG-M-3300023184-18</strain>
    </source>
</reference>
<proteinExistence type="predicted"/>
<protein>
    <submittedName>
        <fullName evidence="1">Uncharacterized protein</fullName>
    </submittedName>
</protein>
<evidence type="ECO:0000313" key="1">
    <source>
        <dbReference type="EMBL" id="QHT86940.1"/>
    </source>
</evidence>
<dbReference type="AlphaFoldDB" id="A0A6C0I2W5"/>
<accession>A0A6C0I2W5</accession>
<name>A0A6C0I2W5_9ZZZZ</name>
<dbReference type="EMBL" id="MN740078">
    <property type="protein sequence ID" value="QHT86940.1"/>
    <property type="molecule type" value="Genomic_DNA"/>
</dbReference>